<sequence length="205" mass="23812">MSGGFTVDEQRKDQLVSDWKQVFTASSRKIHIIEAQEQKIEKIKEKYNIPEDSFIGNIVYQTGGILIDDWIRVLGSGERDILTWNEKLGLPNAIIVADDVLGGLFAFLDKASTIHYFAPDSLEWEDLEISYSEFIQWLAEGNLDLFYELFRWDSWKEDVEHLQITEGISCFPFLWLEETTIDQRSKKVVSLEEIVRIELEMSNVI</sequence>
<dbReference type="AlphaFoldDB" id="A0AAP8QE87"/>
<dbReference type="Pfam" id="PF10946">
    <property type="entry name" value="DUF2625"/>
    <property type="match status" value="1"/>
</dbReference>
<reference evidence="1 2" key="1">
    <citation type="submission" date="2018-02" db="EMBL/GenBank/DDBJ databases">
        <title>Comparative analysis of genomes of three Brevibacillus laterosporus strains producers of potent antimicrobials isolated from silage.</title>
        <authorList>
            <person name="Kojic M."/>
            <person name="Miljkovic M."/>
            <person name="Studholme D."/>
            <person name="Filipic B."/>
        </authorList>
    </citation>
    <scope>NUCLEOTIDE SEQUENCE [LARGE SCALE GENOMIC DNA]</scope>
    <source>
        <strain evidence="1 2">BGSP11</strain>
    </source>
</reference>
<gene>
    <name evidence="1" type="ORF">C4A77_08515</name>
</gene>
<accession>A0AAP8QE87</accession>
<dbReference type="InterPro" id="IPR021239">
    <property type="entry name" value="DUF2625"/>
</dbReference>
<dbReference type="Proteomes" id="UP000239759">
    <property type="component" value="Unassembled WGS sequence"/>
</dbReference>
<name>A0AAP8QE87_BRELA</name>
<organism evidence="1 2">
    <name type="scientific">Brevibacillus laterosporus</name>
    <name type="common">Bacillus laterosporus</name>
    <dbReference type="NCBI Taxonomy" id="1465"/>
    <lineage>
        <taxon>Bacteria</taxon>
        <taxon>Bacillati</taxon>
        <taxon>Bacillota</taxon>
        <taxon>Bacilli</taxon>
        <taxon>Bacillales</taxon>
        <taxon>Paenibacillaceae</taxon>
        <taxon>Brevibacillus</taxon>
    </lineage>
</organism>
<dbReference type="EMBL" id="PRKQ01000008">
    <property type="protein sequence ID" value="PPB08216.1"/>
    <property type="molecule type" value="Genomic_DNA"/>
</dbReference>
<comment type="caution">
    <text evidence="1">The sequence shown here is derived from an EMBL/GenBank/DDBJ whole genome shotgun (WGS) entry which is preliminary data.</text>
</comment>
<protein>
    <submittedName>
        <fullName evidence="1">DUF2625 domain-containing protein</fullName>
    </submittedName>
</protein>
<evidence type="ECO:0000313" key="1">
    <source>
        <dbReference type="EMBL" id="PPB08216.1"/>
    </source>
</evidence>
<evidence type="ECO:0000313" key="2">
    <source>
        <dbReference type="Proteomes" id="UP000239759"/>
    </source>
</evidence>
<proteinExistence type="predicted"/>